<name>X1FMQ2_9ZZZZ</name>
<proteinExistence type="predicted"/>
<evidence type="ECO:0000313" key="1">
    <source>
        <dbReference type="EMBL" id="GAH46257.1"/>
    </source>
</evidence>
<sequence length="58" mass="6433">SRQSTLVGYSEIDPGSPIVFNLPIEMEDGWTAKFWAGNIDDAGQKSELIDLRETYTAV</sequence>
<accession>X1FMQ2</accession>
<protein>
    <submittedName>
        <fullName evidence="1">Uncharacterized protein</fullName>
    </submittedName>
</protein>
<dbReference type="EMBL" id="BARU01010261">
    <property type="protein sequence ID" value="GAH46257.1"/>
    <property type="molecule type" value="Genomic_DNA"/>
</dbReference>
<comment type="caution">
    <text evidence="1">The sequence shown here is derived from an EMBL/GenBank/DDBJ whole genome shotgun (WGS) entry which is preliminary data.</text>
</comment>
<reference evidence="1" key="1">
    <citation type="journal article" date="2014" name="Front. Microbiol.">
        <title>High frequency of phylogenetically diverse reductive dehalogenase-homologous genes in deep subseafloor sedimentary metagenomes.</title>
        <authorList>
            <person name="Kawai M."/>
            <person name="Futagami T."/>
            <person name="Toyoda A."/>
            <person name="Takaki Y."/>
            <person name="Nishi S."/>
            <person name="Hori S."/>
            <person name="Arai W."/>
            <person name="Tsubouchi T."/>
            <person name="Morono Y."/>
            <person name="Uchiyama I."/>
            <person name="Ito T."/>
            <person name="Fujiyama A."/>
            <person name="Inagaki F."/>
            <person name="Takami H."/>
        </authorList>
    </citation>
    <scope>NUCLEOTIDE SEQUENCE</scope>
    <source>
        <strain evidence="1">Expedition CK06-06</strain>
    </source>
</reference>
<organism evidence="1">
    <name type="scientific">marine sediment metagenome</name>
    <dbReference type="NCBI Taxonomy" id="412755"/>
    <lineage>
        <taxon>unclassified sequences</taxon>
        <taxon>metagenomes</taxon>
        <taxon>ecological metagenomes</taxon>
    </lineage>
</organism>
<dbReference type="AlphaFoldDB" id="X1FMQ2"/>
<gene>
    <name evidence="1" type="ORF">S03H2_19617</name>
</gene>
<feature type="non-terminal residue" evidence="1">
    <location>
        <position position="1"/>
    </location>
</feature>